<gene>
    <name evidence="1" type="ORF">MELLADRAFT_96324</name>
</gene>
<dbReference type="EMBL" id="GL883098">
    <property type="protein sequence ID" value="EGG09292.1"/>
    <property type="molecule type" value="Genomic_DNA"/>
</dbReference>
<dbReference type="HOGENOM" id="CLU_2606518_0_0_1"/>
<dbReference type="KEGG" id="mlr:MELLADRAFT_96324"/>
<organism evidence="2">
    <name type="scientific">Melampsora larici-populina (strain 98AG31 / pathotype 3-4-7)</name>
    <name type="common">Poplar leaf rust fungus</name>
    <dbReference type="NCBI Taxonomy" id="747676"/>
    <lineage>
        <taxon>Eukaryota</taxon>
        <taxon>Fungi</taxon>
        <taxon>Dikarya</taxon>
        <taxon>Basidiomycota</taxon>
        <taxon>Pucciniomycotina</taxon>
        <taxon>Pucciniomycetes</taxon>
        <taxon>Pucciniales</taxon>
        <taxon>Melampsoraceae</taxon>
        <taxon>Melampsora</taxon>
    </lineage>
</organism>
<evidence type="ECO:0000313" key="2">
    <source>
        <dbReference type="Proteomes" id="UP000001072"/>
    </source>
</evidence>
<accession>F4RED2</accession>
<dbReference type="Proteomes" id="UP000001072">
    <property type="component" value="Unassembled WGS sequence"/>
</dbReference>
<dbReference type="GeneID" id="18937563"/>
<dbReference type="VEuPathDB" id="FungiDB:MELLADRAFT_96324"/>
<evidence type="ECO:0000313" key="1">
    <source>
        <dbReference type="EMBL" id="EGG09292.1"/>
    </source>
</evidence>
<keyword evidence="2" id="KW-1185">Reference proteome</keyword>
<protein>
    <submittedName>
        <fullName evidence="1">Uncharacterized protein</fullName>
    </submittedName>
</protein>
<dbReference type="AlphaFoldDB" id="F4RED2"/>
<sequence length="79" mass="9137">MIWYTIEVCQATEIRKLKPPHNCECDTVIVKYSLATAQLTRPCMVLREIQVKNCQFDVINSLQTPISQYAYLTTTIKIN</sequence>
<name>F4RED2_MELLP</name>
<proteinExistence type="predicted"/>
<dbReference type="InParanoid" id="F4RED2"/>
<dbReference type="RefSeq" id="XP_007407652.1">
    <property type="nucleotide sequence ID" value="XM_007407590.1"/>
</dbReference>
<reference evidence="2" key="1">
    <citation type="journal article" date="2011" name="Proc. Natl. Acad. Sci. U.S.A.">
        <title>Obligate biotrophy features unraveled by the genomic analysis of rust fungi.</title>
        <authorList>
            <person name="Duplessis S."/>
            <person name="Cuomo C.A."/>
            <person name="Lin Y.-C."/>
            <person name="Aerts A."/>
            <person name="Tisserant E."/>
            <person name="Veneault-Fourrey C."/>
            <person name="Joly D.L."/>
            <person name="Hacquard S."/>
            <person name="Amselem J."/>
            <person name="Cantarel B.L."/>
            <person name="Chiu R."/>
            <person name="Coutinho P.M."/>
            <person name="Feau N."/>
            <person name="Field M."/>
            <person name="Frey P."/>
            <person name="Gelhaye E."/>
            <person name="Goldberg J."/>
            <person name="Grabherr M.G."/>
            <person name="Kodira C.D."/>
            <person name="Kohler A."/>
            <person name="Kuees U."/>
            <person name="Lindquist E.A."/>
            <person name="Lucas S.M."/>
            <person name="Mago R."/>
            <person name="Mauceli E."/>
            <person name="Morin E."/>
            <person name="Murat C."/>
            <person name="Pangilinan J.L."/>
            <person name="Park R."/>
            <person name="Pearson M."/>
            <person name="Quesneville H."/>
            <person name="Rouhier N."/>
            <person name="Sakthikumar S."/>
            <person name="Salamov A.A."/>
            <person name="Schmutz J."/>
            <person name="Selles B."/>
            <person name="Shapiro H."/>
            <person name="Tanguay P."/>
            <person name="Tuskan G.A."/>
            <person name="Henrissat B."/>
            <person name="Van de Peer Y."/>
            <person name="Rouze P."/>
            <person name="Ellis J.G."/>
            <person name="Dodds P.N."/>
            <person name="Schein J.E."/>
            <person name="Zhong S."/>
            <person name="Hamelin R.C."/>
            <person name="Grigoriev I.V."/>
            <person name="Szabo L.J."/>
            <person name="Martin F."/>
        </authorList>
    </citation>
    <scope>NUCLEOTIDE SEQUENCE [LARGE SCALE GENOMIC DNA]</scope>
    <source>
        <strain evidence="2">98AG31 / pathotype 3-4-7</strain>
    </source>
</reference>